<evidence type="ECO:0000313" key="3">
    <source>
        <dbReference type="EMBL" id="CAI9111804.1"/>
    </source>
</evidence>
<protein>
    <submittedName>
        <fullName evidence="3">OLC1v1012126C1</fullName>
    </submittedName>
</protein>
<dbReference type="PANTHER" id="PTHR46033">
    <property type="entry name" value="PROTEIN MAIN-LIKE 2"/>
    <property type="match status" value="1"/>
</dbReference>
<dbReference type="GO" id="GO:0010073">
    <property type="term" value="P:meristem maintenance"/>
    <property type="evidence" value="ECO:0007669"/>
    <property type="project" value="InterPro"/>
</dbReference>
<dbReference type="PANTHER" id="PTHR46033:SF8">
    <property type="entry name" value="PROTEIN MAINTENANCE OF MERISTEMS-LIKE"/>
    <property type="match status" value="1"/>
</dbReference>
<feature type="compositionally biased region" description="Acidic residues" evidence="1">
    <location>
        <begin position="343"/>
        <end position="353"/>
    </location>
</feature>
<dbReference type="AlphaFoldDB" id="A0AAV1DVD5"/>
<feature type="domain" description="Aminotransferase-like plant mobile" evidence="2">
    <location>
        <begin position="435"/>
        <end position="620"/>
    </location>
</feature>
<dbReference type="InterPro" id="IPR044824">
    <property type="entry name" value="MAIN-like"/>
</dbReference>
<dbReference type="EMBL" id="OX459124">
    <property type="protein sequence ID" value="CAI9111804.1"/>
    <property type="molecule type" value="Genomic_DNA"/>
</dbReference>
<sequence>MFIKKKHYPDRRWRISLGQEEPAQEIRAGSSCPGDSFLAGRGEGSSPPSGGGARNISPGTGRLARLPGAGLCRRRDGISPLDGSGNRHVIKCNLYTEHRREKEENLKKQKNLHPIFAPPGESVNIYDDDEFDGEEEQDEDSFESGDDVDEKDESDEYFSHEMSIVLADRTLSHPSQTSQPRSHFGAASIGPSSRPEAAATSSVSGISRRSKVSNEEINDWVVMNDVPGGPCDGDENIEAYSWGSGTLAFLHRQLEIASRPGCTTMASCMTLLQVYCDDDDDDSDTSDTEDTSKPKIRARYLIMSRRKKKEEKELKKRMKITQVNMGGVPFETRSSQPINVPEYSEDDLEEEDEDDVQNSVRMGAHHRDWPMYNLSSYPPPLFGCPRPGPGGLSFPPTPIPSSMNGILGLDLNDYKWSHGGVSDWFILERCQKADENTQASAFLWVLLASTLFMGKSGGRCSVSLVHELMAGIENMGSYSWGSVTLMFLYRQLGTSRAKCTQLGGYLTLLQAWIYKYFPCFHPQGGRVTRGGNDRPRVHDWIPPSFAGPTSVPDRLRQVRECLDRFTELEVKWEPFGLDQQEIVPRTIYSGWIMYRNLQEPYMPDRCICQIGYVQSIPRSPMSPDDAFRGPRTIQYFVEHSAVDTQYLEEIPGVSVY</sequence>
<evidence type="ECO:0000313" key="4">
    <source>
        <dbReference type="Proteomes" id="UP001161247"/>
    </source>
</evidence>
<dbReference type="InterPro" id="IPR019557">
    <property type="entry name" value="AminoTfrase-like_pln_mobile"/>
</dbReference>
<evidence type="ECO:0000256" key="1">
    <source>
        <dbReference type="SAM" id="MobiDB-lite"/>
    </source>
</evidence>
<evidence type="ECO:0000259" key="2">
    <source>
        <dbReference type="Pfam" id="PF10536"/>
    </source>
</evidence>
<feature type="region of interest" description="Disordered" evidence="1">
    <location>
        <begin position="328"/>
        <end position="353"/>
    </location>
</feature>
<dbReference type="Pfam" id="PF10536">
    <property type="entry name" value="PMD"/>
    <property type="match status" value="1"/>
</dbReference>
<reference evidence="3" key="1">
    <citation type="submission" date="2023-03" db="EMBL/GenBank/DDBJ databases">
        <authorList>
            <person name="Julca I."/>
        </authorList>
    </citation>
    <scope>NUCLEOTIDE SEQUENCE</scope>
</reference>
<organism evidence="3 4">
    <name type="scientific">Oldenlandia corymbosa var. corymbosa</name>
    <dbReference type="NCBI Taxonomy" id="529605"/>
    <lineage>
        <taxon>Eukaryota</taxon>
        <taxon>Viridiplantae</taxon>
        <taxon>Streptophyta</taxon>
        <taxon>Embryophyta</taxon>
        <taxon>Tracheophyta</taxon>
        <taxon>Spermatophyta</taxon>
        <taxon>Magnoliopsida</taxon>
        <taxon>eudicotyledons</taxon>
        <taxon>Gunneridae</taxon>
        <taxon>Pentapetalae</taxon>
        <taxon>asterids</taxon>
        <taxon>lamiids</taxon>
        <taxon>Gentianales</taxon>
        <taxon>Rubiaceae</taxon>
        <taxon>Rubioideae</taxon>
        <taxon>Spermacoceae</taxon>
        <taxon>Hedyotis-Oldenlandia complex</taxon>
        <taxon>Oldenlandia</taxon>
    </lineage>
</organism>
<feature type="compositionally biased region" description="Acidic residues" evidence="1">
    <location>
        <begin position="126"/>
        <end position="154"/>
    </location>
</feature>
<feature type="region of interest" description="Disordered" evidence="1">
    <location>
        <begin position="103"/>
        <end position="154"/>
    </location>
</feature>
<proteinExistence type="predicted"/>
<accession>A0AAV1DVD5</accession>
<feature type="region of interest" description="Disordered" evidence="1">
    <location>
        <begin position="172"/>
        <end position="210"/>
    </location>
</feature>
<feature type="region of interest" description="Disordered" evidence="1">
    <location>
        <begin position="14"/>
        <end position="68"/>
    </location>
</feature>
<gene>
    <name evidence="3" type="ORF">OLC1_LOCUS19112</name>
</gene>
<keyword evidence="4" id="KW-1185">Reference proteome</keyword>
<dbReference type="Proteomes" id="UP001161247">
    <property type="component" value="Chromosome 7"/>
</dbReference>
<feature type="compositionally biased region" description="Polar residues" evidence="1">
    <location>
        <begin position="172"/>
        <end position="181"/>
    </location>
</feature>
<name>A0AAV1DVD5_OLDCO</name>